<dbReference type="KEGG" id="spu:586260"/>
<dbReference type="AlphaFoldDB" id="A0A7M7T0L4"/>
<dbReference type="EnsemblMetazoa" id="XM_030989268">
    <property type="protein sequence ID" value="XP_030845128"/>
    <property type="gene ID" value="LOC586260"/>
</dbReference>
<dbReference type="InParanoid" id="A0A7M7T0L4"/>
<dbReference type="OrthoDB" id="6159137at2759"/>
<dbReference type="Gene3D" id="2.40.320.10">
    <property type="entry name" value="Hypothetical Protein Pfu-838710-001"/>
    <property type="match status" value="1"/>
</dbReference>
<feature type="domain" description="CYTH" evidence="1">
    <location>
        <begin position="2"/>
        <end position="173"/>
    </location>
</feature>
<protein>
    <recommendedName>
        <fullName evidence="1">CYTH domain-containing protein</fullName>
    </recommendedName>
</protein>
<dbReference type="RefSeq" id="XP_030845128.1">
    <property type="nucleotide sequence ID" value="XM_030989268.1"/>
</dbReference>
<dbReference type="InterPro" id="IPR008173">
    <property type="entry name" value="Adenylyl_cyclase_CyaB"/>
</dbReference>
<evidence type="ECO:0000313" key="2">
    <source>
        <dbReference type="EnsemblMetazoa" id="XP_030845128"/>
    </source>
</evidence>
<dbReference type="SMART" id="SM01118">
    <property type="entry name" value="CYTH"/>
    <property type="match status" value="1"/>
</dbReference>
<sequence length="173" mass="19753">MKLNVEIKARLQDPDRLRALAKKLADEQEMDVMKQVDTFFNCKEGRLKLREIVNRPSRPSKLIAYIRLDQDGPKQSKYSITEVDDPESLKETLGMACGVRGVVKKTRTLMMIGQTRLHIDEVEGLGNFMELEVVLEEHQTQEEGQDIAQDLMKQLSIDQSDLISGAYMDLLES</sequence>
<dbReference type="PANTHER" id="PTHR21028">
    <property type="entry name" value="SI:CH211-156B7.4"/>
    <property type="match status" value="1"/>
</dbReference>
<name>A0A7M7T0L4_STRPU</name>
<dbReference type="GO" id="GO:0016462">
    <property type="term" value="F:pyrophosphatase activity"/>
    <property type="evidence" value="ECO:0007669"/>
    <property type="project" value="UniProtKB-ARBA"/>
</dbReference>
<evidence type="ECO:0000313" key="3">
    <source>
        <dbReference type="Proteomes" id="UP000007110"/>
    </source>
</evidence>
<dbReference type="InterPro" id="IPR023577">
    <property type="entry name" value="CYTH_domain"/>
</dbReference>
<organism evidence="2 3">
    <name type="scientific">Strongylocentrotus purpuratus</name>
    <name type="common">Purple sea urchin</name>
    <dbReference type="NCBI Taxonomy" id="7668"/>
    <lineage>
        <taxon>Eukaryota</taxon>
        <taxon>Metazoa</taxon>
        <taxon>Echinodermata</taxon>
        <taxon>Eleutherozoa</taxon>
        <taxon>Echinozoa</taxon>
        <taxon>Echinoidea</taxon>
        <taxon>Euechinoidea</taxon>
        <taxon>Echinacea</taxon>
        <taxon>Camarodonta</taxon>
        <taxon>Echinidea</taxon>
        <taxon>Strongylocentrotidae</taxon>
        <taxon>Strongylocentrotus</taxon>
    </lineage>
</organism>
<dbReference type="InterPro" id="IPR033469">
    <property type="entry name" value="CYTH-like_dom_sf"/>
</dbReference>
<dbReference type="CDD" id="cd07890">
    <property type="entry name" value="CYTH-like_AC_IV-like"/>
    <property type="match status" value="1"/>
</dbReference>
<dbReference type="PROSITE" id="PS51707">
    <property type="entry name" value="CYTH"/>
    <property type="match status" value="1"/>
</dbReference>
<dbReference type="OMA" id="TRIHMDE"/>
<evidence type="ECO:0000259" key="1">
    <source>
        <dbReference type="PROSITE" id="PS51707"/>
    </source>
</evidence>
<reference evidence="3" key="1">
    <citation type="submission" date="2015-02" db="EMBL/GenBank/DDBJ databases">
        <title>Genome sequencing for Strongylocentrotus purpuratus.</title>
        <authorList>
            <person name="Murali S."/>
            <person name="Liu Y."/>
            <person name="Vee V."/>
            <person name="English A."/>
            <person name="Wang M."/>
            <person name="Skinner E."/>
            <person name="Han Y."/>
            <person name="Muzny D.M."/>
            <person name="Worley K.C."/>
            <person name="Gibbs R.A."/>
        </authorList>
    </citation>
    <scope>NUCLEOTIDE SEQUENCE</scope>
</reference>
<dbReference type="GeneID" id="586260"/>
<dbReference type="SUPFAM" id="SSF55154">
    <property type="entry name" value="CYTH-like phosphatases"/>
    <property type="match status" value="1"/>
</dbReference>
<reference evidence="2" key="2">
    <citation type="submission" date="2021-01" db="UniProtKB">
        <authorList>
            <consortium name="EnsemblMetazoa"/>
        </authorList>
    </citation>
    <scope>IDENTIFICATION</scope>
</reference>
<dbReference type="Proteomes" id="UP000007110">
    <property type="component" value="Unassembled WGS sequence"/>
</dbReference>
<proteinExistence type="predicted"/>
<keyword evidence="3" id="KW-1185">Reference proteome</keyword>
<dbReference type="Pfam" id="PF01928">
    <property type="entry name" value="CYTH"/>
    <property type="match status" value="1"/>
</dbReference>
<dbReference type="PANTHER" id="PTHR21028:SF2">
    <property type="entry name" value="CYTH DOMAIN-CONTAINING PROTEIN"/>
    <property type="match status" value="1"/>
</dbReference>
<accession>A0A7M7T0L4</accession>